<evidence type="ECO:0000313" key="3">
    <source>
        <dbReference type="WBParaSite" id="mrna-Wban_01476"/>
    </source>
</evidence>
<evidence type="ECO:0000313" key="2">
    <source>
        <dbReference type="Proteomes" id="UP000093561"/>
    </source>
</evidence>
<feature type="region of interest" description="Disordered" evidence="1">
    <location>
        <begin position="42"/>
        <end position="143"/>
    </location>
</feature>
<reference evidence="2" key="1">
    <citation type="submission" date="2015-03" db="EMBL/GenBank/DDBJ databases">
        <title>Wuchereria bancrofti Genome Sequencing Papua New Guinea Strain.</title>
        <authorList>
            <person name="Small S.T."/>
            <person name="Serre D."/>
            <person name="Zimmerman P.A."/>
        </authorList>
    </citation>
    <scope>NUCLEOTIDE SEQUENCE [LARGE SCALE GENOMIC DNA]</scope>
    <source>
        <strain evidence="2">pt0022</strain>
    </source>
</reference>
<dbReference type="Proteomes" id="UP000093561">
    <property type="component" value="Unassembled WGS sequence"/>
</dbReference>
<reference evidence="2" key="2">
    <citation type="journal article" date="2016" name="Mol. Ecol.">
        <title>Population genomics of the filarial nematode parasite Wuchereria bancrofti from mosquitoes.</title>
        <authorList>
            <person name="Small S.T."/>
            <person name="Reimer L.J."/>
            <person name="Tisch D.J."/>
            <person name="King C.L."/>
            <person name="Christensen B.M."/>
            <person name="Siba P.M."/>
            <person name="Kazura J.W."/>
            <person name="Serre D."/>
            <person name="Zimmerman P.A."/>
        </authorList>
    </citation>
    <scope>NUCLEOTIDE SEQUENCE</scope>
    <source>
        <strain evidence="2">pt0022</strain>
    </source>
</reference>
<organism evidence="2 3">
    <name type="scientific">Wuchereria bancrofti</name>
    <dbReference type="NCBI Taxonomy" id="6293"/>
    <lineage>
        <taxon>Eukaryota</taxon>
        <taxon>Metazoa</taxon>
        <taxon>Ecdysozoa</taxon>
        <taxon>Nematoda</taxon>
        <taxon>Chromadorea</taxon>
        <taxon>Rhabditida</taxon>
        <taxon>Spirurina</taxon>
        <taxon>Spiruromorpha</taxon>
        <taxon>Filarioidea</taxon>
        <taxon>Onchocercidae</taxon>
        <taxon>Wuchereria</taxon>
    </lineage>
</organism>
<reference evidence="3" key="3">
    <citation type="submission" date="2024-02" db="UniProtKB">
        <authorList>
            <consortium name="WormBaseParasite"/>
        </authorList>
    </citation>
    <scope>IDENTIFICATION</scope>
    <source>
        <strain evidence="3">pt0022</strain>
    </source>
</reference>
<feature type="compositionally biased region" description="Polar residues" evidence="1">
    <location>
        <begin position="42"/>
        <end position="53"/>
    </location>
</feature>
<feature type="region of interest" description="Disordered" evidence="1">
    <location>
        <begin position="212"/>
        <end position="254"/>
    </location>
</feature>
<proteinExistence type="predicted"/>
<accession>A0AAF5RTK9</accession>
<evidence type="ECO:0000256" key="1">
    <source>
        <dbReference type="SAM" id="MobiDB-lite"/>
    </source>
</evidence>
<name>A0AAF5RTK9_WUCBA</name>
<feature type="compositionally biased region" description="Basic and acidic residues" evidence="1">
    <location>
        <begin position="65"/>
        <end position="90"/>
    </location>
</feature>
<evidence type="ECO:0008006" key="4">
    <source>
        <dbReference type="Google" id="ProtNLM"/>
    </source>
</evidence>
<protein>
    <recommendedName>
        <fullName evidence="4">Nucleolar protein 16</fullName>
    </recommendedName>
</protein>
<sequence>MRSQKQIRHVGKVRSLKNAAAGKWKIYRKCLEARKAWQNNAILTGHQHSSNTLVPPKPTRRRMKEPKQRSAEELAERQRFREQRRLEKKLAKQRASTSTLPETRKKKKLKEGSGNGSPKKASAEHKTTAKTTKAKNSMMKETTKAKPLTNEQVQHTVNVVEQEIAAIKLNTLKAMKVPKLRNESIPKRQYLMSTQGQKINQSSSPIKLEQKELVQSKKTANGDEQNEIYGSAGRVKETSKEQKKKRNRRSDPNSLLLEHDFVGIKKQEEDISEKKKIKGLNESVMYLAMDQSCAEEGKEFKTEKIMDHITLSSGKIPKHSETSETEMIMKRSISEELDINTGKLAQQYSEPLGGPNLSLSGNVSGSMTATSCAKEAEYDMDVEKQSVVLLSQMDEVNRVLPVRDRICKLLPRDIQFCVHMIEKHGENYEAMEKDQGNIFRDSAKGIARKIRIFKESPQYEAYLKKKTESFGSVA</sequence>
<dbReference type="WBParaSite" id="mrna-Wban_01476">
    <property type="protein sequence ID" value="mrna-Wban_01476"/>
    <property type="gene ID" value="Wban_01476"/>
</dbReference>
<dbReference type="AlphaFoldDB" id="A0AAF5RTK9"/>